<accession>A0A518GCX5</accession>
<evidence type="ECO:0000256" key="1">
    <source>
        <dbReference type="SAM" id="MobiDB-lite"/>
    </source>
</evidence>
<evidence type="ECO:0000313" key="3">
    <source>
        <dbReference type="Proteomes" id="UP000318017"/>
    </source>
</evidence>
<evidence type="ECO:0000313" key="2">
    <source>
        <dbReference type="EMBL" id="QDV26451.1"/>
    </source>
</evidence>
<organism evidence="2 3">
    <name type="scientific">Aureliella helgolandensis</name>
    <dbReference type="NCBI Taxonomy" id="2527968"/>
    <lineage>
        <taxon>Bacteria</taxon>
        <taxon>Pseudomonadati</taxon>
        <taxon>Planctomycetota</taxon>
        <taxon>Planctomycetia</taxon>
        <taxon>Pirellulales</taxon>
        <taxon>Pirellulaceae</taxon>
        <taxon>Aureliella</taxon>
    </lineage>
</organism>
<proteinExistence type="predicted"/>
<dbReference type="Proteomes" id="UP000318017">
    <property type="component" value="Chromosome"/>
</dbReference>
<gene>
    <name evidence="2" type="ORF">Q31a_48250</name>
</gene>
<protein>
    <submittedName>
        <fullName evidence="2">Uncharacterized protein</fullName>
    </submittedName>
</protein>
<reference evidence="2 3" key="1">
    <citation type="submission" date="2019-02" db="EMBL/GenBank/DDBJ databases">
        <title>Deep-cultivation of Planctomycetes and their phenomic and genomic characterization uncovers novel biology.</title>
        <authorList>
            <person name="Wiegand S."/>
            <person name="Jogler M."/>
            <person name="Boedeker C."/>
            <person name="Pinto D."/>
            <person name="Vollmers J."/>
            <person name="Rivas-Marin E."/>
            <person name="Kohn T."/>
            <person name="Peeters S.H."/>
            <person name="Heuer A."/>
            <person name="Rast P."/>
            <person name="Oberbeckmann S."/>
            <person name="Bunk B."/>
            <person name="Jeske O."/>
            <person name="Meyerdierks A."/>
            <person name="Storesund J.E."/>
            <person name="Kallscheuer N."/>
            <person name="Luecker S."/>
            <person name="Lage O.M."/>
            <person name="Pohl T."/>
            <person name="Merkel B.J."/>
            <person name="Hornburger P."/>
            <person name="Mueller R.-W."/>
            <person name="Bruemmer F."/>
            <person name="Labrenz M."/>
            <person name="Spormann A.M."/>
            <person name="Op den Camp H."/>
            <person name="Overmann J."/>
            <person name="Amann R."/>
            <person name="Jetten M.S.M."/>
            <person name="Mascher T."/>
            <person name="Medema M.H."/>
            <person name="Devos D.P."/>
            <person name="Kaster A.-K."/>
            <person name="Ovreas L."/>
            <person name="Rohde M."/>
            <person name="Galperin M.Y."/>
            <person name="Jogler C."/>
        </authorList>
    </citation>
    <scope>NUCLEOTIDE SEQUENCE [LARGE SCALE GENOMIC DNA]</scope>
    <source>
        <strain evidence="2 3">Q31a</strain>
    </source>
</reference>
<feature type="compositionally biased region" description="Basic and acidic residues" evidence="1">
    <location>
        <begin position="1"/>
        <end position="10"/>
    </location>
</feature>
<dbReference type="EMBL" id="CP036298">
    <property type="protein sequence ID" value="QDV26451.1"/>
    <property type="molecule type" value="Genomic_DNA"/>
</dbReference>
<name>A0A518GCX5_9BACT</name>
<dbReference type="KEGG" id="ahel:Q31a_48250"/>
<sequence length="48" mass="5179">MKTGHQEAIDSRSNSTAGPGSAIRLHRGQNMAQDSHKTLFQITKDAAN</sequence>
<dbReference type="AlphaFoldDB" id="A0A518GCX5"/>
<keyword evidence="3" id="KW-1185">Reference proteome</keyword>
<feature type="region of interest" description="Disordered" evidence="1">
    <location>
        <begin position="1"/>
        <end position="36"/>
    </location>
</feature>